<feature type="region of interest" description="Disordered" evidence="1">
    <location>
        <begin position="46"/>
        <end position="143"/>
    </location>
</feature>
<evidence type="ECO:0000313" key="3">
    <source>
        <dbReference type="Proteomes" id="UP000250321"/>
    </source>
</evidence>
<feature type="compositionally biased region" description="Polar residues" evidence="1">
    <location>
        <begin position="46"/>
        <end position="64"/>
    </location>
</feature>
<evidence type="ECO:0000313" key="2">
    <source>
        <dbReference type="EMBL" id="PQQ04152.1"/>
    </source>
</evidence>
<name>A0A314YA56_PRUYE</name>
<protein>
    <submittedName>
        <fullName evidence="2">Plant-specific TFIIB-related protein 1</fullName>
    </submittedName>
</protein>
<dbReference type="Proteomes" id="UP000250321">
    <property type="component" value="Unassembled WGS sequence"/>
</dbReference>
<dbReference type="AlphaFoldDB" id="A0A314YA56"/>
<keyword evidence="3" id="KW-1185">Reference proteome</keyword>
<proteinExistence type="predicted"/>
<organism evidence="2 3">
    <name type="scientific">Prunus yedoensis var. nudiflora</name>
    <dbReference type="NCBI Taxonomy" id="2094558"/>
    <lineage>
        <taxon>Eukaryota</taxon>
        <taxon>Viridiplantae</taxon>
        <taxon>Streptophyta</taxon>
        <taxon>Embryophyta</taxon>
        <taxon>Tracheophyta</taxon>
        <taxon>Spermatophyta</taxon>
        <taxon>Magnoliopsida</taxon>
        <taxon>eudicotyledons</taxon>
        <taxon>Gunneridae</taxon>
        <taxon>Pentapetalae</taxon>
        <taxon>rosids</taxon>
        <taxon>fabids</taxon>
        <taxon>Rosales</taxon>
        <taxon>Rosaceae</taxon>
        <taxon>Amygdaloideae</taxon>
        <taxon>Amygdaleae</taxon>
        <taxon>Prunus</taxon>
    </lineage>
</organism>
<reference evidence="2 3" key="1">
    <citation type="submission" date="2018-02" db="EMBL/GenBank/DDBJ databases">
        <title>Draft genome of wild Prunus yedoensis var. nudiflora.</title>
        <authorList>
            <person name="Baek S."/>
            <person name="Kim J.-H."/>
            <person name="Choi K."/>
            <person name="Kim G.-B."/>
            <person name="Cho A."/>
            <person name="Jang H."/>
            <person name="Shin C.-H."/>
            <person name="Yu H.-J."/>
            <person name="Mun J.-H."/>
        </authorList>
    </citation>
    <scope>NUCLEOTIDE SEQUENCE [LARGE SCALE GENOMIC DNA]</scope>
    <source>
        <strain evidence="3">cv. Jeju island</strain>
        <tissue evidence="2">Leaf</tissue>
    </source>
</reference>
<dbReference type="STRING" id="2094558.A0A314YA56"/>
<comment type="caution">
    <text evidence="2">The sequence shown here is derived from an EMBL/GenBank/DDBJ whole genome shotgun (WGS) entry which is preliminary data.</text>
</comment>
<sequence>MKPNKPNEGLDMNVPAIGKEEFELKGNSRGAQTTVLNQSTTFWQHQVPYGTSGSRTAGKNSHNGTEGMDIDEPQRNQQHNQQFEQKMGMDSNVTRQFRCPPPSSGSSPNVLYVLPPKLAPGYTELRGSGSQNGSENAKQSGDA</sequence>
<dbReference type="EMBL" id="PJQY01001262">
    <property type="protein sequence ID" value="PQQ04152.1"/>
    <property type="molecule type" value="Genomic_DNA"/>
</dbReference>
<feature type="compositionally biased region" description="Low complexity" evidence="1">
    <location>
        <begin position="75"/>
        <end position="85"/>
    </location>
</feature>
<evidence type="ECO:0000256" key="1">
    <source>
        <dbReference type="SAM" id="MobiDB-lite"/>
    </source>
</evidence>
<feature type="compositionally biased region" description="Polar residues" evidence="1">
    <location>
        <begin position="128"/>
        <end position="143"/>
    </location>
</feature>
<gene>
    <name evidence="2" type="ORF">Pyn_20267</name>
</gene>
<accession>A0A314YA56</accession>